<dbReference type="InterPro" id="IPR007509">
    <property type="entry name" value="DUF515"/>
</dbReference>
<gene>
    <name evidence="4" type="ordered locus">TGAM_0199</name>
</gene>
<accession>C5A389</accession>
<keyword evidence="1" id="KW-0175">Coiled coil</keyword>
<protein>
    <recommendedName>
        <fullName evidence="6">DUF515 domain-containing protein</fullName>
    </recommendedName>
</protein>
<evidence type="ECO:0000313" key="4">
    <source>
        <dbReference type="EMBL" id="ACS32701.1"/>
    </source>
</evidence>
<feature type="transmembrane region" description="Helical" evidence="3">
    <location>
        <begin position="79"/>
        <end position="101"/>
    </location>
</feature>
<feature type="compositionally biased region" description="Low complexity" evidence="2">
    <location>
        <begin position="366"/>
        <end position="413"/>
    </location>
</feature>
<evidence type="ECO:0000256" key="1">
    <source>
        <dbReference type="SAM" id="Coils"/>
    </source>
</evidence>
<dbReference type="PATRIC" id="fig|593117.10.peg.201"/>
<evidence type="ECO:0000313" key="5">
    <source>
        <dbReference type="Proteomes" id="UP000001488"/>
    </source>
</evidence>
<dbReference type="KEGG" id="tga:TGAM_0199"/>
<proteinExistence type="predicted"/>
<dbReference type="HOGENOM" id="CLU_541456_0_0_2"/>
<dbReference type="PaxDb" id="593117-TGAM_0199"/>
<evidence type="ECO:0000256" key="3">
    <source>
        <dbReference type="SAM" id="Phobius"/>
    </source>
</evidence>
<feature type="coiled-coil region" evidence="1">
    <location>
        <begin position="160"/>
        <end position="196"/>
    </location>
</feature>
<dbReference type="eggNOG" id="arCOG03421">
    <property type="taxonomic scope" value="Archaea"/>
</dbReference>
<dbReference type="Proteomes" id="UP000001488">
    <property type="component" value="Chromosome"/>
</dbReference>
<evidence type="ECO:0008006" key="6">
    <source>
        <dbReference type="Google" id="ProtNLM"/>
    </source>
</evidence>
<keyword evidence="3" id="KW-1133">Transmembrane helix</keyword>
<organism evidence="4 5">
    <name type="scientific">Thermococcus gammatolerans (strain DSM 15229 / JCM 11827 / EJ3)</name>
    <dbReference type="NCBI Taxonomy" id="593117"/>
    <lineage>
        <taxon>Archaea</taxon>
        <taxon>Methanobacteriati</taxon>
        <taxon>Methanobacteriota</taxon>
        <taxon>Thermococci</taxon>
        <taxon>Thermococcales</taxon>
        <taxon>Thermococcaceae</taxon>
        <taxon>Thermococcus</taxon>
    </lineage>
</organism>
<keyword evidence="3" id="KW-0812">Transmembrane</keyword>
<evidence type="ECO:0000256" key="2">
    <source>
        <dbReference type="SAM" id="MobiDB-lite"/>
    </source>
</evidence>
<dbReference type="STRING" id="593117.TGAM_0199"/>
<name>C5A389_THEGJ</name>
<keyword evidence="3" id="KW-0472">Membrane</keyword>
<dbReference type="EMBL" id="CP001398">
    <property type="protein sequence ID" value="ACS32701.1"/>
    <property type="molecule type" value="Genomic_DNA"/>
</dbReference>
<sequence length="503" mass="56388">MEFKKLTDLTRGITITLMVVFTVAEDIEAKIRRLRELGKASAEPETPPTPVSKPSPKPKPPRRIRRLSNIREREKKRRILIGASILIILILIVSFAAYSWYSSQKEKELRDAKQRKLAELNSYFKGDILKTSYGQTTYNELKAKIETAKSVEEVNSIDIKSAYLQVYQKYKAELEEKQRQEELKRLNQAKEQKKMEIKLLFEPLLAQPLPTQIREHALQVENELLAQVENASSINAVNSTDPTPYLLQLWREYYTYRVDSIKGDYVVLEFNGHKKIYTKEQAKAMLSGIQDYTVLMQYNVKEVQFVKMALLLTRDRVVGGFIEPGAKIMIFAQNATSRQYLQIADLGYVDSVLLPADAGIINLNEQQGSSSSSNSNSNSQSSSSSQNSASAGDTTVSTGGSSSTSSSSSQSYSESSSASYYYSVNLGEIMRAISSGKIQGSEEAIRQLENYGDNLLALEQRLQLQNVPNGVPFLVIVEVPSVYVPDVLSHINTVYIGELVEKS</sequence>
<feature type="region of interest" description="Disordered" evidence="2">
    <location>
        <begin position="38"/>
        <end position="65"/>
    </location>
</feature>
<dbReference type="AlphaFoldDB" id="C5A389"/>
<dbReference type="Pfam" id="PF04415">
    <property type="entry name" value="DUF515"/>
    <property type="match status" value="1"/>
</dbReference>
<feature type="region of interest" description="Disordered" evidence="2">
    <location>
        <begin position="365"/>
        <end position="413"/>
    </location>
</feature>
<keyword evidence="5" id="KW-1185">Reference proteome</keyword>
<feature type="compositionally biased region" description="Pro residues" evidence="2">
    <location>
        <begin position="45"/>
        <end position="58"/>
    </location>
</feature>
<reference evidence="4 5" key="1">
    <citation type="journal article" date="2007" name="Genome Biol.">
        <title>Genome analysis and genome-wide proteomics of Thermococcus gammatolerans, the most radioresistant organism known amongst the Archaea.</title>
        <authorList>
            <person name="Zivanovic Y."/>
            <person name="Armengaud J."/>
            <person name="Lagorce A."/>
            <person name="Leplat C."/>
            <person name="Guerin P."/>
            <person name="Dutertre M."/>
            <person name="Anthouard V."/>
            <person name="Forterre P."/>
            <person name="Wincker P."/>
            <person name="Confalonieri F."/>
        </authorList>
    </citation>
    <scope>NUCLEOTIDE SEQUENCE [LARGE SCALE GENOMIC DNA]</scope>
    <source>
        <strain evidence="5">DSM 15229 / JCM 11827 / EJ3</strain>
    </source>
</reference>